<dbReference type="CDD" id="cd03216">
    <property type="entry name" value="ABC_Carb_Monos_I"/>
    <property type="match status" value="1"/>
</dbReference>
<evidence type="ECO:0000256" key="6">
    <source>
        <dbReference type="ARBA" id="ARBA00022840"/>
    </source>
</evidence>
<dbReference type="RefSeq" id="WP_231011997.1">
    <property type="nucleotide sequence ID" value="NZ_BAAAEW010000022.1"/>
</dbReference>
<dbReference type="InterPro" id="IPR050107">
    <property type="entry name" value="ABC_carbohydrate_import_ATPase"/>
</dbReference>
<dbReference type="InterPro" id="IPR017871">
    <property type="entry name" value="ABC_transporter-like_CS"/>
</dbReference>
<proteinExistence type="predicted"/>
<dbReference type="Gene3D" id="3.40.50.300">
    <property type="entry name" value="P-loop containing nucleotide triphosphate hydrolases"/>
    <property type="match status" value="2"/>
</dbReference>
<keyword evidence="9" id="KW-1185">Reference proteome</keyword>
<keyword evidence="2" id="KW-0472">Membrane</keyword>
<dbReference type="PROSITE" id="PS00211">
    <property type="entry name" value="ABC_TRANSPORTER_1"/>
    <property type="match status" value="1"/>
</dbReference>
<keyword evidence="2" id="KW-1003">Cell membrane</keyword>
<dbReference type="SUPFAM" id="SSF52540">
    <property type="entry name" value="P-loop containing nucleoside triphosphate hydrolases"/>
    <property type="match status" value="2"/>
</dbReference>
<keyword evidence="4" id="KW-0677">Repeat</keyword>
<dbReference type="Pfam" id="PF00005">
    <property type="entry name" value="ABC_tran"/>
    <property type="match status" value="2"/>
</dbReference>
<evidence type="ECO:0000256" key="5">
    <source>
        <dbReference type="ARBA" id="ARBA00022741"/>
    </source>
</evidence>
<reference evidence="8 9" key="1">
    <citation type="journal article" date="2019" name="Int. J. Syst. Evol. Microbiol.">
        <title>The Global Catalogue of Microorganisms (GCM) 10K type strain sequencing project: providing services to taxonomists for standard genome sequencing and annotation.</title>
        <authorList>
            <consortium name="The Broad Institute Genomics Platform"/>
            <consortium name="The Broad Institute Genome Sequencing Center for Infectious Disease"/>
            <person name="Wu L."/>
            <person name="Ma J."/>
        </authorList>
    </citation>
    <scope>NUCLEOTIDE SEQUENCE [LARGE SCALE GENOMIC DNA]</scope>
    <source>
        <strain evidence="8 9">JCM 15503</strain>
    </source>
</reference>
<sequence>MTAASSANPVVLQLTGIGKRFGPVQALRNVNLTLRAGEVHALMGQNGAGKSTLIKVLTGVYPVDAGEMLLGDTPVAAATPRDAQTLGINTVYQEVNLCPNLSVAENIFAGHYPRHGAKGAWRIAWRRMQDDARALLARLNLDIDVSRVLGSFPVAVQQMVAIARSLHGQSKVLILDEPTSSLDRDEVARLFGVLRQLRAQGLAILFVSHFLDEVYELADRITVLRNGEYVGEYLPANLDAPALISAMIGRAFTASTGAVRAGAAPNTVEPLLSARGLGRKGAVQPLDLDLRPGEVLGLAGLLGSGRTELARLLFGLDKADSGTLKLRGETLALSSPTQAVRHGLAMCPEDRKAEGIVADLSIRENIALALQARLGIWRCLGTRRQQVLADKFIQQLGIKAADAEMPISQLSGGNQQKALLARWLATEPALLILDEPTRGIDVAAKQDIMDKIRMLAAEGLAVLFISAELDEISRLSDRIAVMRDRRKAGELPGGSSEVAIADMIAGVPA</sequence>
<dbReference type="InterPro" id="IPR003593">
    <property type="entry name" value="AAA+_ATPase"/>
</dbReference>
<dbReference type="EMBL" id="BAAAEW010000022">
    <property type="protein sequence ID" value="GAA0756298.1"/>
    <property type="molecule type" value="Genomic_DNA"/>
</dbReference>
<keyword evidence="3" id="KW-0762">Sugar transport</keyword>
<evidence type="ECO:0000256" key="2">
    <source>
        <dbReference type="ARBA" id="ARBA00022475"/>
    </source>
</evidence>
<evidence type="ECO:0000256" key="4">
    <source>
        <dbReference type="ARBA" id="ARBA00022737"/>
    </source>
</evidence>
<keyword evidence="6 8" id="KW-0067">ATP-binding</keyword>
<feature type="domain" description="ABC transporter" evidence="7">
    <location>
        <begin position="266"/>
        <end position="509"/>
    </location>
</feature>
<evidence type="ECO:0000313" key="8">
    <source>
        <dbReference type="EMBL" id="GAA0756298.1"/>
    </source>
</evidence>
<dbReference type="InterPro" id="IPR027417">
    <property type="entry name" value="P-loop_NTPase"/>
</dbReference>
<dbReference type="GO" id="GO:0005524">
    <property type="term" value="F:ATP binding"/>
    <property type="evidence" value="ECO:0007669"/>
    <property type="project" value="UniProtKB-KW"/>
</dbReference>
<protein>
    <submittedName>
        <fullName evidence="8">Sugar ABC transporter ATP-binding protein</fullName>
    </submittedName>
</protein>
<dbReference type="SMART" id="SM00382">
    <property type="entry name" value="AAA"/>
    <property type="match status" value="2"/>
</dbReference>
<evidence type="ECO:0000256" key="3">
    <source>
        <dbReference type="ARBA" id="ARBA00022597"/>
    </source>
</evidence>
<comment type="caution">
    <text evidence="8">The sequence shown here is derived from an EMBL/GenBank/DDBJ whole genome shotgun (WGS) entry which is preliminary data.</text>
</comment>
<evidence type="ECO:0000259" key="7">
    <source>
        <dbReference type="PROSITE" id="PS50893"/>
    </source>
</evidence>
<evidence type="ECO:0000256" key="1">
    <source>
        <dbReference type="ARBA" id="ARBA00022448"/>
    </source>
</evidence>
<dbReference type="PROSITE" id="PS50893">
    <property type="entry name" value="ABC_TRANSPORTER_2"/>
    <property type="match status" value="2"/>
</dbReference>
<gene>
    <name evidence="8" type="ORF">GCM10009107_34650</name>
</gene>
<feature type="domain" description="ABC transporter" evidence="7">
    <location>
        <begin position="12"/>
        <end position="251"/>
    </location>
</feature>
<name>A0ABN1K6J6_9BURK</name>
<dbReference type="CDD" id="cd03215">
    <property type="entry name" value="ABC_Carb_Monos_II"/>
    <property type="match status" value="1"/>
</dbReference>
<dbReference type="Proteomes" id="UP001500279">
    <property type="component" value="Unassembled WGS sequence"/>
</dbReference>
<keyword evidence="5" id="KW-0547">Nucleotide-binding</keyword>
<evidence type="ECO:0000313" key="9">
    <source>
        <dbReference type="Proteomes" id="UP001500279"/>
    </source>
</evidence>
<dbReference type="InterPro" id="IPR003439">
    <property type="entry name" value="ABC_transporter-like_ATP-bd"/>
</dbReference>
<dbReference type="PANTHER" id="PTHR43790">
    <property type="entry name" value="CARBOHYDRATE TRANSPORT ATP-BINDING PROTEIN MG119-RELATED"/>
    <property type="match status" value="1"/>
</dbReference>
<accession>A0ABN1K6J6</accession>
<keyword evidence="1" id="KW-0813">Transport</keyword>
<dbReference type="PANTHER" id="PTHR43790:SF9">
    <property type="entry name" value="GALACTOFURANOSE TRANSPORTER ATP-BINDING PROTEIN YTFR"/>
    <property type="match status" value="1"/>
</dbReference>
<organism evidence="8 9">
    <name type="scientific">Ideonella azotifigens</name>
    <dbReference type="NCBI Taxonomy" id="513160"/>
    <lineage>
        <taxon>Bacteria</taxon>
        <taxon>Pseudomonadati</taxon>
        <taxon>Pseudomonadota</taxon>
        <taxon>Betaproteobacteria</taxon>
        <taxon>Burkholderiales</taxon>
        <taxon>Sphaerotilaceae</taxon>
        <taxon>Ideonella</taxon>
    </lineage>
</organism>